<evidence type="ECO:0000313" key="3">
    <source>
        <dbReference type="Proteomes" id="UP000277204"/>
    </source>
</evidence>
<keyword evidence="3" id="KW-1185">Reference proteome</keyword>
<proteinExistence type="predicted"/>
<sequence>MVVGASRQETLNPGFVLLGVPVILRELVLASGFDLVSSNFTGVGDLPSSVSSSAGSRRRGFSPATRSRGPSAGGLGSKA</sequence>
<dbReference type="Proteomes" id="UP000277204">
    <property type="component" value="Unassembled WGS sequence"/>
</dbReference>
<dbReference type="AlphaFoldDB" id="A0A183MNK5"/>
<gene>
    <name evidence="2" type="ORF">SMRZ_LOCUS17630</name>
</gene>
<name>A0A183MNK5_9TREM</name>
<protein>
    <submittedName>
        <fullName evidence="2">Uncharacterized protein</fullName>
    </submittedName>
</protein>
<feature type="region of interest" description="Disordered" evidence="1">
    <location>
        <begin position="42"/>
        <end position="79"/>
    </location>
</feature>
<dbReference type="EMBL" id="UZAI01017423">
    <property type="protein sequence ID" value="VDP24434.1"/>
    <property type="molecule type" value="Genomic_DNA"/>
</dbReference>
<reference evidence="2 3" key="1">
    <citation type="submission" date="2018-11" db="EMBL/GenBank/DDBJ databases">
        <authorList>
            <consortium name="Pathogen Informatics"/>
        </authorList>
    </citation>
    <scope>NUCLEOTIDE SEQUENCE [LARGE SCALE GENOMIC DNA]</scope>
    <source>
        <strain evidence="2 3">Zambia</strain>
    </source>
</reference>
<evidence type="ECO:0000313" key="2">
    <source>
        <dbReference type="EMBL" id="VDP24434.1"/>
    </source>
</evidence>
<accession>A0A183MNK5</accession>
<evidence type="ECO:0000256" key="1">
    <source>
        <dbReference type="SAM" id="MobiDB-lite"/>
    </source>
</evidence>
<organism evidence="2 3">
    <name type="scientific">Schistosoma margrebowiei</name>
    <dbReference type="NCBI Taxonomy" id="48269"/>
    <lineage>
        <taxon>Eukaryota</taxon>
        <taxon>Metazoa</taxon>
        <taxon>Spiralia</taxon>
        <taxon>Lophotrochozoa</taxon>
        <taxon>Platyhelminthes</taxon>
        <taxon>Trematoda</taxon>
        <taxon>Digenea</taxon>
        <taxon>Strigeidida</taxon>
        <taxon>Schistosomatoidea</taxon>
        <taxon>Schistosomatidae</taxon>
        <taxon>Schistosoma</taxon>
    </lineage>
</organism>